<accession>A0ABR2HSL7</accession>
<evidence type="ECO:0000313" key="2">
    <source>
        <dbReference type="Proteomes" id="UP001390339"/>
    </source>
</evidence>
<dbReference type="EMBL" id="JAPCWZ010000009">
    <property type="protein sequence ID" value="KAK8851815.1"/>
    <property type="molecule type" value="Genomic_DNA"/>
</dbReference>
<sequence length="64" mass="6805">MARPEYWIGGICQATNTTAEVAPQMCSVEGAPAGATPASSVKRHIVTLRYWKHSSPAGALWMGC</sequence>
<gene>
    <name evidence="1" type="ORF">PGQ11_014294</name>
</gene>
<keyword evidence="2" id="KW-1185">Reference proteome</keyword>
<protein>
    <submittedName>
        <fullName evidence="1">Uncharacterized protein</fullName>
    </submittedName>
</protein>
<dbReference type="Proteomes" id="UP001390339">
    <property type="component" value="Unassembled WGS sequence"/>
</dbReference>
<name>A0ABR2HSL7_9PEZI</name>
<evidence type="ECO:0000313" key="1">
    <source>
        <dbReference type="EMBL" id="KAK8851815.1"/>
    </source>
</evidence>
<reference evidence="1 2" key="1">
    <citation type="journal article" date="2024" name="IMA Fungus">
        <title>Apiospora arundinis, a panoply of carbohydrate-active enzymes and secondary metabolites.</title>
        <authorList>
            <person name="Sorensen T."/>
            <person name="Petersen C."/>
            <person name="Muurmann A.T."/>
            <person name="Christiansen J.V."/>
            <person name="Brundto M.L."/>
            <person name="Overgaard C.K."/>
            <person name="Boysen A.T."/>
            <person name="Wollenberg R.D."/>
            <person name="Larsen T.O."/>
            <person name="Sorensen J.L."/>
            <person name="Nielsen K.L."/>
            <person name="Sondergaard T.E."/>
        </authorList>
    </citation>
    <scope>NUCLEOTIDE SEQUENCE [LARGE SCALE GENOMIC DNA]</scope>
    <source>
        <strain evidence="1 2">AAU 773</strain>
    </source>
</reference>
<organism evidence="1 2">
    <name type="scientific">Apiospora arundinis</name>
    <dbReference type="NCBI Taxonomy" id="335852"/>
    <lineage>
        <taxon>Eukaryota</taxon>
        <taxon>Fungi</taxon>
        <taxon>Dikarya</taxon>
        <taxon>Ascomycota</taxon>
        <taxon>Pezizomycotina</taxon>
        <taxon>Sordariomycetes</taxon>
        <taxon>Xylariomycetidae</taxon>
        <taxon>Amphisphaeriales</taxon>
        <taxon>Apiosporaceae</taxon>
        <taxon>Apiospora</taxon>
    </lineage>
</organism>
<comment type="caution">
    <text evidence="1">The sequence shown here is derived from an EMBL/GenBank/DDBJ whole genome shotgun (WGS) entry which is preliminary data.</text>
</comment>
<proteinExistence type="predicted"/>